<protein>
    <submittedName>
        <fullName evidence="2">Uncharacterized protein</fullName>
    </submittedName>
</protein>
<evidence type="ECO:0000313" key="3">
    <source>
        <dbReference type="Proteomes" id="UP000250079"/>
    </source>
</evidence>
<keyword evidence="1" id="KW-0472">Membrane</keyword>
<organism evidence="2 3">
    <name type="scientific">Granulosicoccus antarcticus IMCC3135</name>
    <dbReference type="NCBI Taxonomy" id="1192854"/>
    <lineage>
        <taxon>Bacteria</taxon>
        <taxon>Pseudomonadati</taxon>
        <taxon>Pseudomonadota</taxon>
        <taxon>Gammaproteobacteria</taxon>
        <taxon>Chromatiales</taxon>
        <taxon>Granulosicoccaceae</taxon>
        <taxon>Granulosicoccus</taxon>
    </lineage>
</organism>
<dbReference type="AlphaFoldDB" id="A0A2Z2NPC1"/>
<evidence type="ECO:0000256" key="1">
    <source>
        <dbReference type="SAM" id="Phobius"/>
    </source>
</evidence>
<dbReference type="KEGG" id="gai:IMCC3135_16020"/>
<keyword evidence="1" id="KW-0812">Transmembrane</keyword>
<gene>
    <name evidence="2" type="ORF">IMCC3135_16020</name>
</gene>
<sequence length="129" mass="14376">MPILLLLPALFIPGTMNIFLFQLAALAMMEAVIPYGIFVIAALIWSRNRQNTEIGKAIWLTPPVFSLLYFVFSLIRPNELMSSAGSEILSIVFLSLIAIAYGYFCVLFCLAVSLVIKTPALIRKWPGHK</sequence>
<proteinExistence type="predicted"/>
<dbReference type="RefSeq" id="WP_088918504.1">
    <property type="nucleotide sequence ID" value="NZ_CP018632.1"/>
</dbReference>
<feature type="transmembrane region" description="Helical" evidence="1">
    <location>
        <begin position="57"/>
        <end position="76"/>
    </location>
</feature>
<keyword evidence="3" id="KW-1185">Reference proteome</keyword>
<dbReference type="EMBL" id="CP018632">
    <property type="protein sequence ID" value="ASJ73286.1"/>
    <property type="molecule type" value="Genomic_DNA"/>
</dbReference>
<feature type="transmembrane region" description="Helical" evidence="1">
    <location>
        <begin position="20"/>
        <end position="45"/>
    </location>
</feature>
<dbReference type="Proteomes" id="UP000250079">
    <property type="component" value="Chromosome"/>
</dbReference>
<feature type="transmembrane region" description="Helical" evidence="1">
    <location>
        <begin position="88"/>
        <end position="116"/>
    </location>
</feature>
<keyword evidence="1" id="KW-1133">Transmembrane helix</keyword>
<accession>A0A2Z2NPC1</accession>
<name>A0A2Z2NPC1_9GAMM</name>
<evidence type="ECO:0000313" key="2">
    <source>
        <dbReference type="EMBL" id="ASJ73286.1"/>
    </source>
</evidence>
<reference evidence="2 3" key="1">
    <citation type="submission" date="2016-12" db="EMBL/GenBank/DDBJ databases">
        <authorList>
            <person name="Song W.-J."/>
            <person name="Kurnit D.M."/>
        </authorList>
    </citation>
    <scope>NUCLEOTIDE SEQUENCE [LARGE SCALE GENOMIC DNA]</scope>
    <source>
        <strain evidence="2 3">IMCC3135</strain>
    </source>
</reference>